<dbReference type="OrthoDB" id="2421482at2759"/>
<dbReference type="EMBL" id="JAAAHY010000269">
    <property type="protein sequence ID" value="KAF9965289.1"/>
    <property type="molecule type" value="Genomic_DNA"/>
</dbReference>
<feature type="signal peptide" evidence="1">
    <location>
        <begin position="1"/>
        <end position="21"/>
    </location>
</feature>
<accession>A0A9P6J9D9</accession>
<gene>
    <name evidence="2" type="ORF">BGZ70_005091</name>
</gene>
<evidence type="ECO:0000256" key="1">
    <source>
        <dbReference type="SAM" id="SignalP"/>
    </source>
</evidence>
<name>A0A9P6J9D9_MORAP</name>
<keyword evidence="1" id="KW-0732">Signal</keyword>
<reference evidence="2" key="1">
    <citation type="journal article" date="2020" name="Fungal Divers.">
        <title>Resolving the Mortierellaceae phylogeny through synthesis of multi-gene phylogenetics and phylogenomics.</title>
        <authorList>
            <person name="Vandepol N."/>
            <person name="Liber J."/>
            <person name="Desiro A."/>
            <person name="Na H."/>
            <person name="Kennedy M."/>
            <person name="Barry K."/>
            <person name="Grigoriev I.V."/>
            <person name="Miller A.N."/>
            <person name="O'Donnell K."/>
            <person name="Stajich J.E."/>
            <person name="Bonito G."/>
        </authorList>
    </citation>
    <scope>NUCLEOTIDE SEQUENCE</scope>
    <source>
        <strain evidence="2">CK1249</strain>
    </source>
</reference>
<dbReference type="Proteomes" id="UP000738359">
    <property type="component" value="Unassembled WGS sequence"/>
</dbReference>
<feature type="chain" id="PRO_5040473305" evidence="1">
    <location>
        <begin position="22"/>
        <end position="152"/>
    </location>
</feature>
<proteinExistence type="predicted"/>
<dbReference type="AlphaFoldDB" id="A0A9P6J9D9"/>
<sequence length="152" mass="15202">MRFLTSVLILALASSSSLVAAQNSTGPVPPPGQEVACGTCILNNVQAIPDCAKVDVNPSQTATDPSKLSEVEKKCFCTLVNDPAWATKCNGADMCGADLIAYTTKNLGPIKAQHCSAGGAAASGKSNANTLAGSHSKTAMAALAVGAVLAAL</sequence>
<keyword evidence="3" id="KW-1185">Reference proteome</keyword>
<comment type="caution">
    <text evidence="2">The sequence shown here is derived from an EMBL/GenBank/DDBJ whole genome shotgun (WGS) entry which is preliminary data.</text>
</comment>
<protein>
    <submittedName>
        <fullName evidence="2">Uncharacterized protein</fullName>
    </submittedName>
</protein>
<evidence type="ECO:0000313" key="3">
    <source>
        <dbReference type="Proteomes" id="UP000738359"/>
    </source>
</evidence>
<evidence type="ECO:0000313" key="2">
    <source>
        <dbReference type="EMBL" id="KAF9965289.1"/>
    </source>
</evidence>
<organism evidence="2 3">
    <name type="scientific">Mortierella alpina</name>
    <name type="common">Oleaginous fungus</name>
    <name type="synonym">Mortierella renispora</name>
    <dbReference type="NCBI Taxonomy" id="64518"/>
    <lineage>
        <taxon>Eukaryota</taxon>
        <taxon>Fungi</taxon>
        <taxon>Fungi incertae sedis</taxon>
        <taxon>Mucoromycota</taxon>
        <taxon>Mortierellomycotina</taxon>
        <taxon>Mortierellomycetes</taxon>
        <taxon>Mortierellales</taxon>
        <taxon>Mortierellaceae</taxon>
        <taxon>Mortierella</taxon>
    </lineage>
</organism>